<dbReference type="EMBL" id="KQ981625">
    <property type="protein sequence ID" value="KYN39022.1"/>
    <property type="molecule type" value="Genomic_DNA"/>
</dbReference>
<dbReference type="Proteomes" id="UP000078541">
    <property type="component" value="Unassembled WGS sequence"/>
</dbReference>
<proteinExistence type="predicted"/>
<protein>
    <submittedName>
        <fullName evidence="1">Uncharacterized protein</fullName>
    </submittedName>
</protein>
<dbReference type="AlphaFoldDB" id="A0A195FFL9"/>
<evidence type="ECO:0000313" key="1">
    <source>
        <dbReference type="EMBL" id="KYN39022.1"/>
    </source>
</evidence>
<accession>A0A195FFL9</accession>
<dbReference type="STRING" id="34720.A0A195FFL9"/>
<keyword evidence="2" id="KW-1185">Reference proteome</keyword>
<sequence length="126" mass="14658">MPREQSVIYLRNSSDVMLRNLPKSGALNIVIKAMEKNFDEAVLEIKVQPVPVKGKTINCADFVQDMCFWNTSRYKIYENQPVTMIGMFGPEAYSYVCPEFRVTRYELLNGKYLQSVTFQSFQFQSF</sequence>
<reference evidence="1 2" key="1">
    <citation type="submission" date="2016-03" db="EMBL/GenBank/DDBJ databases">
        <title>Trachymyrmex septentrionalis WGS genome.</title>
        <authorList>
            <person name="Nygaard S."/>
            <person name="Hu H."/>
            <person name="Boomsma J."/>
            <person name="Zhang G."/>
        </authorList>
    </citation>
    <scope>NUCLEOTIDE SEQUENCE [LARGE SCALE GENOMIC DNA]</scope>
    <source>
        <strain evidence="1">Tsep2-gDNA-1</strain>
        <tissue evidence="1">Whole body</tissue>
    </source>
</reference>
<organism evidence="1 2">
    <name type="scientific">Trachymyrmex septentrionalis</name>
    <dbReference type="NCBI Taxonomy" id="34720"/>
    <lineage>
        <taxon>Eukaryota</taxon>
        <taxon>Metazoa</taxon>
        <taxon>Ecdysozoa</taxon>
        <taxon>Arthropoda</taxon>
        <taxon>Hexapoda</taxon>
        <taxon>Insecta</taxon>
        <taxon>Pterygota</taxon>
        <taxon>Neoptera</taxon>
        <taxon>Endopterygota</taxon>
        <taxon>Hymenoptera</taxon>
        <taxon>Apocrita</taxon>
        <taxon>Aculeata</taxon>
        <taxon>Formicoidea</taxon>
        <taxon>Formicidae</taxon>
        <taxon>Myrmicinae</taxon>
        <taxon>Trachymyrmex</taxon>
    </lineage>
</organism>
<evidence type="ECO:0000313" key="2">
    <source>
        <dbReference type="Proteomes" id="UP000078541"/>
    </source>
</evidence>
<gene>
    <name evidence="1" type="ORF">ALC56_06448</name>
</gene>
<name>A0A195FFL9_9HYME</name>